<dbReference type="Gene3D" id="2.30.42.10">
    <property type="match status" value="2"/>
</dbReference>
<gene>
    <name evidence="13" type="ORF">EDC38_1183</name>
</gene>
<dbReference type="RefSeq" id="WP_123637702.1">
    <property type="nucleotide sequence ID" value="NZ_RJUK01000001.1"/>
</dbReference>
<dbReference type="InterPro" id="IPR036034">
    <property type="entry name" value="PDZ_sf"/>
</dbReference>
<evidence type="ECO:0000256" key="7">
    <source>
        <dbReference type="ARBA" id="ARBA00022833"/>
    </source>
</evidence>
<evidence type="ECO:0000256" key="4">
    <source>
        <dbReference type="ARBA" id="ARBA00022670"/>
    </source>
</evidence>
<feature type="transmembrane region" description="Helical" evidence="11">
    <location>
        <begin position="97"/>
        <end position="118"/>
    </location>
</feature>
<dbReference type="OrthoDB" id="9782003at2"/>
<feature type="transmembrane region" description="Helical" evidence="11">
    <location>
        <begin position="7"/>
        <end position="28"/>
    </location>
</feature>
<feature type="domain" description="PDZ" evidence="12">
    <location>
        <begin position="213"/>
        <end position="291"/>
    </location>
</feature>
<dbReference type="EMBL" id="RJUK01000001">
    <property type="protein sequence ID" value="ROQ20576.1"/>
    <property type="molecule type" value="Genomic_DNA"/>
</dbReference>
<evidence type="ECO:0000256" key="10">
    <source>
        <dbReference type="ARBA" id="ARBA00023136"/>
    </source>
</evidence>
<dbReference type="InterPro" id="IPR008915">
    <property type="entry name" value="Peptidase_M50"/>
</dbReference>
<dbReference type="AlphaFoldDB" id="A0A3N1P749"/>
<proteinExistence type="inferred from homology"/>
<dbReference type="PANTHER" id="PTHR42837:SF2">
    <property type="entry name" value="MEMBRANE METALLOPROTEASE ARASP2, CHLOROPLASTIC-RELATED"/>
    <property type="match status" value="1"/>
</dbReference>
<keyword evidence="5 11" id="KW-0812">Transmembrane</keyword>
<dbReference type="Proteomes" id="UP000273643">
    <property type="component" value="Unassembled WGS sequence"/>
</dbReference>
<dbReference type="PROSITE" id="PS50106">
    <property type="entry name" value="PDZ"/>
    <property type="match status" value="2"/>
</dbReference>
<dbReference type="NCBIfam" id="NF008046">
    <property type="entry name" value="PRK10779.1"/>
    <property type="match status" value="1"/>
</dbReference>
<evidence type="ECO:0000256" key="11">
    <source>
        <dbReference type="RuleBase" id="RU362031"/>
    </source>
</evidence>
<evidence type="ECO:0000256" key="1">
    <source>
        <dbReference type="ARBA" id="ARBA00001947"/>
    </source>
</evidence>
<evidence type="ECO:0000259" key="12">
    <source>
        <dbReference type="PROSITE" id="PS50106"/>
    </source>
</evidence>
<dbReference type="SUPFAM" id="SSF50156">
    <property type="entry name" value="PDZ domain-like"/>
    <property type="match status" value="2"/>
</dbReference>
<evidence type="ECO:0000313" key="14">
    <source>
        <dbReference type="Proteomes" id="UP000273643"/>
    </source>
</evidence>
<dbReference type="InterPro" id="IPR041489">
    <property type="entry name" value="PDZ_6"/>
</dbReference>
<comment type="similarity">
    <text evidence="3 11">Belongs to the peptidase M50B family.</text>
</comment>
<feature type="domain" description="PDZ" evidence="12">
    <location>
        <begin position="129"/>
        <end position="176"/>
    </location>
</feature>
<keyword evidence="8 11" id="KW-1133">Transmembrane helix</keyword>
<evidence type="ECO:0000313" key="13">
    <source>
        <dbReference type="EMBL" id="ROQ20576.1"/>
    </source>
</evidence>
<feature type="transmembrane region" description="Helical" evidence="11">
    <location>
        <begin position="379"/>
        <end position="398"/>
    </location>
</feature>
<keyword evidence="11" id="KW-0479">Metal-binding</keyword>
<dbReference type="PANTHER" id="PTHR42837">
    <property type="entry name" value="REGULATOR OF SIGMA-E PROTEASE RSEP"/>
    <property type="match status" value="1"/>
</dbReference>
<dbReference type="SMART" id="SM00228">
    <property type="entry name" value="PDZ"/>
    <property type="match status" value="2"/>
</dbReference>
<keyword evidence="6 11" id="KW-0378">Hydrolase</keyword>
<dbReference type="Pfam" id="PF17820">
    <property type="entry name" value="PDZ_6"/>
    <property type="match status" value="2"/>
</dbReference>
<keyword evidence="14" id="KW-1185">Reference proteome</keyword>
<dbReference type="CDD" id="cd23081">
    <property type="entry name" value="cpPDZ_EcRseP-like"/>
    <property type="match status" value="1"/>
</dbReference>
<dbReference type="CDD" id="cd06163">
    <property type="entry name" value="S2P-M50_PDZ_RseP-like"/>
    <property type="match status" value="2"/>
</dbReference>
<dbReference type="GO" id="GO:0016020">
    <property type="term" value="C:membrane"/>
    <property type="evidence" value="ECO:0007669"/>
    <property type="project" value="UniProtKB-SubCell"/>
</dbReference>
<dbReference type="NCBIfam" id="TIGR00054">
    <property type="entry name" value="RIP metalloprotease RseP"/>
    <property type="match status" value="1"/>
</dbReference>
<protein>
    <recommendedName>
        <fullName evidence="11">Zinc metalloprotease</fullName>
        <ecNumber evidence="11">3.4.24.-</ecNumber>
    </recommendedName>
</protein>
<dbReference type="InterPro" id="IPR004387">
    <property type="entry name" value="Pept_M50_Zn"/>
</dbReference>
<dbReference type="Pfam" id="PF02163">
    <property type="entry name" value="Peptidase_M50"/>
    <property type="match status" value="1"/>
</dbReference>
<keyword evidence="10 11" id="KW-0472">Membrane</keyword>
<dbReference type="EC" id="3.4.24.-" evidence="11"/>
<organism evidence="13 14">
    <name type="scientific">Marinimicrobium koreense</name>
    <dbReference type="NCBI Taxonomy" id="306545"/>
    <lineage>
        <taxon>Bacteria</taxon>
        <taxon>Pseudomonadati</taxon>
        <taxon>Pseudomonadota</taxon>
        <taxon>Gammaproteobacteria</taxon>
        <taxon>Cellvibrionales</taxon>
        <taxon>Cellvibrionaceae</taxon>
        <taxon>Marinimicrobium</taxon>
    </lineage>
</organism>
<evidence type="ECO:0000256" key="3">
    <source>
        <dbReference type="ARBA" id="ARBA00007931"/>
    </source>
</evidence>
<keyword evidence="4 13" id="KW-0645">Protease</keyword>
<dbReference type="GO" id="GO:0006508">
    <property type="term" value="P:proteolysis"/>
    <property type="evidence" value="ECO:0007669"/>
    <property type="project" value="UniProtKB-KW"/>
</dbReference>
<dbReference type="GO" id="GO:0046872">
    <property type="term" value="F:metal ion binding"/>
    <property type="evidence" value="ECO:0007669"/>
    <property type="project" value="UniProtKB-KW"/>
</dbReference>
<evidence type="ECO:0000256" key="2">
    <source>
        <dbReference type="ARBA" id="ARBA00004141"/>
    </source>
</evidence>
<comment type="subcellular location">
    <subcellularLocation>
        <location evidence="2">Membrane</location>
        <topology evidence="2">Multi-pass membrane protein</topology>
    </subcellularLocation>
</comment>
<comment type="caution">
    <text evidence="13">The sequence shown here is derived from an EMBL/GenBank/DDBJ whole genome shotgun (WGS) entry which is preliminary data.</text>
</comment>
<evidence type="ECO:0000256" key="8">
    <source>
        <dbReference type="ARBA" id="ARBA00022989"/>
    </source>
</evidence>
<sequence>MALIQTIIWFLVALVILVAVHEFGHFYVARRCGVKVLRFSIGFGRVLWRRTDRQGTEYALAAIPLGGYVKMLDEREGEVPEEELHRSFNRKNVWQRIAIVAAGPVANFILAILLFWLLMIPGTREPIPIVGDVEPGSVAAQAGLEAGQEILAVDGEPTPTWQALHQQLLRRLGETGTIQFLVKYPGSDLQYMSQAPLDDWLRGAEEPDPVAGLGLTLDRPEPLAILGQIVPDSPAERAGLMSGDRIISVDGESVSGWSEWVDYVRARPGQEIQMTVERDGGQTSLSVTPETIEEDGERFGRVGVGIQPQPWPEERIRTYHYGLVESFVAGVDRTWETAGFVLLSVKKLVVGEISTKNLSGPITIAKVAGDSAESGWKSFVGFVALLSIFLGVFNLLPIPVLDGGHLLYYAIEVVKGSPVSDRVQQVGYQIGLVMVVGLMVLAFYNDIMRL</sequence>
<dbReference type="GO" id="GO:0004222">
    <property type="term" value="F:metalloendopeptidase activity"/>
    <property type="evidence" value="ECO:0007669"/>
    <property type="project" value="InterPro"/>
</dbReference>
<dbReference type="InterPro" id="IPR001478">
    <property type="entry name" value="PDZ"/>
</dbReference>
<accession>A0A3N1P749</accession>
<evidence type="ECO:0000256" key="5">
    <source>
        <dbReference type="ARBA" id="ARBA00022692"/>
    </source>
</evidence>
<comment type="cofactor">
    <cofactor evidence="1 11">
        <name>Zn(2+)</name>
        <dbReference type="ChEBI" id="CHEBI:29105"/>
    </cofactor>
</comment>
<keyword evidence="9 11" id="KW-0482">Metalloprotease</keyword>
<feature type="transmembrane region" description="Helical" evidence="11">
    <location>
        <begin position="426"/>
        <end position="444"/>
    </location>
</feature>
<keyword evidence="7 11" id="KW-0862">Zinc</keyword>
<evidence type="ECO:0000256" key="6">
    <source>
        <dbReference type="ARBA" id="ARBA00022801"/>
    </source>
</evidence>
<evidence type="ECO:0000256" key="9">
    <source>
        <dbReference type="ARBA" id="ARBA00023049"/>
    </source>
</evidence>
<reference evidence="13 14" key="1">
    <citation type="submission" date="2018-11" db="EMBL/GenBank/DDBJ databases">
        <title>Genomic Encyclopedia of Type Strains, Phase IV (KMG-IV): sequencing the most valuable type-strain genomes for metagenomic binning, comparative biology and taxonomic classification.</title>
        <authorList>
            <person name="Goeker M."/>
        </authorList>
    </citation>
    <scope>NUCLEOTIDE SEQUENCE [LARGE SCALE GENOMIC DNA]</scope>
    <source>
        <strain evidence="13 14">DSM 16974</strain>
    </source>
</reference>
<name>A0A3N1P749_9GAMM</name>